<keyword evidence="2" id="KW-1185">Reference proteome</keyword>
<dbReference type="HOGENOM" id="CLU_131402_0_0_9"/>
<sequence length="174" mass="19957">MMSTVAVLDAVKEFLEEKVANTIKLQKANDNNVYSYELVNPAVHLGWVPPKGFLPQGMESGIPCLIVGIDDASKDIEKRDFNIRISAATFSPGLHKQDRYTPDFHGYQDLLNLIDRTLECLEKYALIGQRVSIKEDSIRWGMYEDQPYPYWYGWITFTVSRPVLPPVEIVQKYL</sequence>
<gene>
    <name evidence="1" type="ordered locus">DSY2178</name>
</gene>
<dbReference type="STRING" id="138119.DSY2178"/>
<reference evidence="1 2" key="1">
    <citation type="journal article" date="2006" name="J. Bacteriol.">
        <title>Complete genome sequence of the dehalorespiring bacterium Desulfitobacterium hafniense Y51 and comparison with Dehalococcoides ethenogenes 195.</title>
        <authorList>
            <person name="Nonaka H."/>
            <person name="Keresztes G."/>
            <person name="Shinoda Y."/>
            <person name="Ikenaga Y."/>
            <person name="Abe M."/>
            <person name="Naito K."/>
            <person name="Inatomi K."/>
            <person name="Furukawa K."/>
            <person name="Inui M."/>
            <person name="Yukawa H."/>
        </authorList>
    </citation>
    <scope>NUCLEOTIDE SEQUENCE [LARGE SCALE GENOMIC DNA]</scope>
    <source>
        <strain evidence="1 2">Y51</strain>
    </source>
</reference>
<dbReference type="eggNOG" id="ENOG5031HJJ">
    <property type="taxonomic scope" value="Bacteria"/>
</dbReference>
<evidence type="ECO:0000313" key="1">
    <source>
        <dbReference type="EMBL" id="BAE83967.1"/>
    </source>
</evidence>
<proteinExistence type="predicted"/>
<dbReference type="AlphaFoldDB" id="Q24VH5"/>
<evidence type="ECO:0000313" key="2">
    <source>
        <dbReference type="Proteomes" id="UP000001946"/>
    </source>
</evidence>
<organism evidence="1 2">
    <name type="scientific">Desulfitobacterium hafniense (strain Y51)</name>
    <dbReference type="NCBI Taxonomy" id="138119"/>
    <lineage>
        <taxon>Bacteria</taxon>
        <taxon>Bacillati</taxon>
        <taxon>Bacillota</taxon>
        <taxon>Clostridia</taxon>
        <taxon>Eubacteriales</taxon>
        <taxon>Desulfitobacteriaceae</taxon>
        <taxon>Desulfitobacterium</taxon>
    </lineage>
</organism>
<dbReference type="Proteomes" id="UP000001946">
    <property type="component" value="Chromosome"/>
</dbReference>
<name>Q24VH5_DESHY</name>
<dbReference type="EMBL" id="AP008230">
    <property type="protein sequence ID" value="BAE83967.1"/>
    <property type="molecule type" value="Genomic_DNA"/>
</dbReference>
<protein>
    <submittedName>
        <fullName evidence="1">Uncharacterized protein</fullName>
    </submittedName>
</protein>
<accession>Q24VH5</accession>
<dbReference type="KEGG" id="dsy:DSY2178"/>